<name>A0A0B1P5B4_UNCNE</name>
<proteinExistence type="predicted"/>
<dbReference type="InterPro" id="IPR034660">
    <property type="entry name" value="DinB/YfiT-like"/>
</dbReference>
<dbReference type="EMBL" id="JNVN01001412">
    <property type="protein sequence ID" value="KHJ33473.1"/>
    <property type="molecule type" value="Genomic_DNA"/>
</dbReference>
<dbReference type="SUPFAM" id="SSF109854">
    <property type="entry name" value="DinB/YfiT-like putative metalloenzymes"/>
    <property type="match status" value="1"/>
</dbReference>
<dbReference type="PANTHER" id="PTHR36922:SF1">
    <property type="entry name" value="DUF1993 DOMAIN-CONTAINING PROTEIN"/>
    <property type="match status" value="1"/>
</dbReference>
<dbReference type="Proteomes" id="UP000030854">
    <property type="component" value="Unassembled WGS sequence"/>
</dbReference>
<dbReference type="InterPro" id="IPR018531">
    <property type="entry name" value="DUF1993"/>
</dbReference>
<evidence type="ECO:0000313" key="3">
    <source>
        <dbReference type="Proteomes" id="UP000030854"/>
    </source>
</evidence>
<dbReference type="AlphaFoldDB" id="A0A0B1P5B4"/>
<protein>
    <submittedName>
        <fullName evidence="2">Putative family transcriptional regulator protein</fullName>
    </submittedName>
</protein>
<evidence type="ECO:0000256" key="1">
    <source>
        <dbReference type="SAM" id="Coils"/>
    </source>
</evidence>
<feature type="coiled-coil region" evidence="1">
    <location>
        <begin position="75"/>
        <end position="102"/>
    </location>
</feature>
<reference evidence="2 3" key="1">
    <citation type="journal article" date="2014" name="BMC Genomics">
        <title>Adaptive genomic structural variation in the grape powdery mildew pathogen, Erysiphe necator.</title>
        <authorList>
            <person name="Jones L."/>
            <person name="Riaz S."/>
            <person name="Morales-Cruz A."/>
            <person name="Amrine K.C."/>
            <person name="McGuire B."/>
            <person name="Gubler W.D."/>
            <person name="Walker M.A."/>
            <person name="Cantu D."/>
        </authorList>
    </citation>
    <scope>NUCLEOTIDE SEQUENCE [LARGE SCALE GENOMIC DNA]</scope>
    <source>
        <strain evidence="3">c</strain>
    </source>
</reference>
<dbReference type="STRING" id="52586.A0A0B1P5B4"/>
<evidence type="ECO:0000313" key="2">
    <source>
        <dbReference type="EMBL" id="KHJ33473.1"/>
    </source>
</evidence>
<dbReference type="PANTHER" id="PTHR36922">
    <property type="entry name" value="BLL2446 PROTEIN"/>
    <property type="match status" value="1"/>
</dbReference>
<dbReference type="OMA" id="YDRINRT"/>
<dbReference type="OrthoDB" id="3724345at2759"/>
<keyword evidence="3" id="KW-1185">Reference proteome</keyword>
<keyword evidence="1" id="KW-0175">Coiled coil</keyword>
<dbReference type="Pfam" id="PF09351">
    <property type="entry name" value="DUF1993"/>
    <property type="match status" value="1"/>
</dbReference>
<sequence>MPSLYQISVPVYIKNLKSLSKILEKGSAHEAVSNDQLINTRLAADMENFTFQIQRVSDAAKFLAERVGKIAPVTLEDNEKTYEELQERIKKTIEILESVKESDFAGEEDEVSFSLKGHDFKFSSKNYVLEWATPNFYFHFVTAYALLRKEGVNIGKKDYLF</sequence>
<dbReference type="HOGENOM" id="CLU_090929_1_0_1"/>
<dbReference type="Gene3D" id="1.20.120.450">
    <property type="entry name" value="dinb family like domain"/>
    <property type="match status" value="1"/>
</dbReference>
<comment type="caution">
    <text evidence="2">The sequence shown here is derived from an EMBL/GenBank/DDBJ whole genome shotgun (WGS) entry which is preliminary data.</text>
</comment>
<organism evidence="2 3">
    <name type="scientific">Uncinula necator</name>
    <name type="common">Grape powdery mildew</name>
    <dbReference type="NCBI Taxonomy" id="52586"/>
    <lineage>
        <taxon>Eukaryota</taxon>
        <taxon>Fungi</taxon>
        <taxon>Dikarya</taxon>
        <taxon>Ascomycota</taxon>
        <taxon>Pezizomycotina</taxon>
        <taxon>Leotiomycetes</taxon>
        <taxon>Erysiphales</taxon>
        <taxon>Erysiphaceae</taxon>
        <taxon>Erysiphe</taxon>
    </lineage>
</organism>
<accession>A0A0B1P5B4</accession>
<gene>
    <name evidence="2" type="ORF">EV44_g4434</name>
</gene>